<dbReference type="Gramene" id="KRH36088">
    <property type="protein sequence ID" value="KRH36088"/>
    <property type="gene ID" value="GLYMA_10G282800"/>
</dbReference>
<name>A0A0R0I7N5_SOYBN</name>
<protein>
    <submittedName>
        <fullName evidence="2 3">Uncharacterized protein</fullName>
    </submittedName>
</protein>
<evidence type="ECO:0000256" key="1">
    <source>
        <dbReference type="SAM" id="MobiDB-lite"/>
    </source>
</evidence>
<reference evidence="2 3" key="1">
    <citation type="journal article" date="2010" name="Nature">
        <title>Genome sequence of the palaeopolyploid soybean.</title>
        <authorList>
            <person name="Schmutz J."/>
            <person name="Cannon S.B."/>
            <person name="Schlueter J."/>
            <person name="Ma J."/>
            <person name="Mitros T."/>
            <person name="Nelson W."/>
            <person name="Hyten D.L."/>
            <person name="Song Q."/>
            <person name="Thelen J.J."/>
            <person name="Cheng J."/>
            <person name="Xu D."/>
            <person name="Hellsten U."/>
            <person name="May G.D."/>
            <person name="Yu Y."/>
            <person name="Sakurai T."/>
            <person name="Umezawa T."/>
            <person name="Bhattacharyya M.K."/>
            <person name="Sandhu D."/>
            <person name="Valliyodan B."/>
            <person name="Lindquist E."/>
            <person name="Peto M."/>
            <person name="Grant D."/>
            <person name="Shu S."/>
            <person name="Goodstein D."/>
            <person name="Barry K."/>
            <person name="Futrell-Griggs M."/>
            <person name="Abernathy B."/>
            <person name="Du J."/>
            <person name="Tian Z."/>
            <person name="Zhu L."/>
            <person name="Gill N."/>
            <person name="Joshi T."/>
            <person name="Libault M."/>
            <person name="Sethuraman A."/>
            <person name="Zhang X.-C."/>
            <person name="Shinozaki K."/>
            <person name="Nguyen H.T."/>
            <person name="Wing R.A."/>
            <person name="Cregan P."/>
            <person name="Specht J."/>
            <person name="Grimwood J."/>
            <person name="Rokhsar D."/>
            <person name="Stacey G."/>
            <person name="Shoemaker R.C."/>
            <person name="Jackson S.A."/>
        </authorList>
    </citation>
    <scope>NUCLEOTIDE SEQUENCE [LARGE SCALE GENOMIC DNA]</scope>
    <source>
        <strain evidence="3">cv. Williams 82</strain>
        <tissue evidence="2">Callus</tissue>
    </source>
</reference>
<dbReference type="AlphaFoldDB" id="A0A0R0I7N5"/>
<feature type="compositionally biased region" description="Basic and acidic residues" evidence="1">
    <location>
        <begin position="44"/>
        <end position="54"/>
    </location>
</feature>
<reference evidence="3" key="2">
    <citation type="submission" date="2018-02" db="UniProtKB">
        <authorList>
            <consortium name="EnsemblPlants"/>
        </authorList>
    </citation>
    <scope>IDENTIFICATION</scope>
    <source>
        <strain evidence="3">Williams 82</strain>
    </source>
</reference>
<dbReference type="Proteomes" id="UP000008827">
    <property type="component" value="Chromosome 10"/>
</dbReference>
<evidence type="ECO:0000313" key="3">
    <source>
        <dbReference type="EnsemblPlants" id="KRH36088"/>
    </source>
</evidence>
<dbReference type="EnsemblPlants" id="KRH36088">
    <property type="protein sequence ID" value="KRH36088"/>
    <property type="gene ID" value="GLYMA_10G282800"/>
</dbReference>
<dbReference type="InParanoid" id="A0A0R0I7N5"/>
<keyword evidence="4" id="KW-1185">Reference proteome</keyword>
<dbReference type="EMBL" id="CM000843">
    <property type="protein sequence ID" value="KRH36088.1"/>
    <property type="molecule type" value="Genomic_DNA"/>
</dbReference>
<evidence type="ECO:0000313" key="4">
    <source>
        <dbReference type="Proteomes" id="UP000008827"/>
    </source>
</evidence>
<proteinExistence type="predicted"/>
<reference evidence="2" key="3">
    <citation type="submission" date="2018-07" db="EMBL/GenBank/DDBJ databases">
        <title>WGS assembly of Glycine max.</title>
        <authorList>
            <person name="Schmutz J."/>
            <person name="Cannon S."/>
            <person name="Schlueter J."/>
            <person name="Ma J."/>
            <person name="Mitros T."/>
            <person name="Nelson W."/>
            <person name="Hyten D."/>
            <person name="Song Q."/>
            <person name="Thelen J."/>
            <person name="Cheng J."/>
            <person name="Xu D."/>
            <person name="Hellsten U."/>
            <person name="May G."/>
            <person name="Yu Y."/>
            <person name="Sakurai T."/>
            <person name="Umezawa T."/>
            <person name="Bhattacharyya M."/>
            <person name="Sandhu D."/>
            <person name="Valliyodan B."/>
            <person name="Lindquist E."/>
            <person name="Peto M."/>
            <person name="Grant D."/>
            <person name="Shu S."/>
            <person name="Goodstein D."/>
            <person name="Barry K."/>
            <person name="Futrell-Griggs M."/>
            <person name="Abernathy B."/>
            <person name="Du J."/>
            <person name="Tian Z."/>
            <person name="Zhu L."/>
            <person name="Gill N."/>
            <person name="Joshi T."/>
            <person name="Libault M."/>
            <person name="Sethuraman A."/>
            <person name="Zhang X."/>
            <person name="Shinozaki K."/>
            <person name="Nguyen H."/>
            <person name="Wing R."/>
            <person name="Cregan P."/>
            <person name="Specht J."/>
            <person name="Grimwood J."/>
            <person name="Rokhsar D."/>
            <person name="Stacey G."/>
            <person name="Shoemaker R."/>
            <person name="Jackson S."/>
        </authorList>
    </citation>
    <scope>NUCLEOTIDE SEQUENCE</scope>
    <source>
        <tissue evidence="2">Callus</tissue>
    </source>
</reference>
<feature type="region of interest" description="Disordered" evidence="1">
    <location>
        <begin position="35"/>
        <end position="54"/>
    </location>
</feature>
<accession>A0A0R0I7N5</accession>
<gene>
    <name evidence="2" type="ORF">GLYMA_10G282800</name>
</gene>
<sequence length="54" mass="5881">MYHGHPWTGHVPSVDGDSDAFSTFLVRKRHLQKQGLGGASGARMNDETSKLLVS</sequence>
<evidence type="ECO:0000313" key="2">
    <source>
        <dbReference type="EMBL" id="KRH36088.1"/>
    </source>
</evidence>
<organism evidence="2">
    <name type="scientific">Glycine max</name>
    <name type="common">Soybean</name>
    <name type="synonym">Glycine hispida</name>
    <dbReference type="NCBI Taxonomy" id="3847"/>
    <lineage>
        <taxon>Eukaryota</taxon>
        <taxon>Viridiplantae</taxon>
        <taxon>Streptophyta</taxon>
        <taxon>Embryophyta</taxon>
        <taxon>Tracheophyta</taxon>
        <taxon>Spermatophyta</taxon>
        <taxon>Magnoliopsida</taxon>
        <taxon>eudicotyledons</taxon>
        <taxon>Gunneridae</taxon>
        <taxon>Pentapetalae</taxon>
        <taxon>rosids</taxon>
        <taxon>fabids</taxon>
        <taxon>Fabales</taxon>
        <taxon>Fabaceae</taxon>
        <taxon>Papilionoideae</taxon>
        <taxon>50 kb inversion clade</taxon>
        <taxon>NPAAA clade</taxon>
        <taxon>indigoferoid/millettioid clade</taxon>
        <taxon>Phaseoleae</taxon>
        <taxon>Glycine</taxon>
        <taxon>Glycine subgen. Soja</taxon>
    </lineage>
</organism>